<evidence type="ECO:0000259" key="18">
    <source>
        <dbReference type="Pfam" id="PF00361"/>
    </source>
</evidence>
<feature type="transmembrane region" description="Helical" evidence="17">
    <location>
        <begin position="138"/>
        <end position="161"/>
    </location>
</feature>
<dbReference type="GO" id="GO:0042773">
    <property type="term" value="P:ATP synthesis coupled electron transport"/>
    <property type="evidence" value="ECO:0007669"/>
    <property type="project" value="InterPro"/>
</dbReference>
<feature type="domain" description="NADH:ubiquinone oxidoreductase chain 4 N-terminal" evidence="19">
    <location>
        <begin position="1"/>
        <end position="101"/>
    </location>
</feature>
<proteinExistence type="inferred from homology"/>
<keyword evidence="7 17" id="KW-0679">Respiratory chain</keyword>
<evidence type="ECO:0000256" key="10">
    <source>
        <dbReference type="ARBA" id="ARBA00022982"/>
    </source>
</evidence>
<dbReference type="GO" id="GO:0003954">
    <property type="term" value="F:NADH dehydrogenase activity"/>
    <property type="evidence" value="ECO:0007669"/>
    <property type="project" value="TreeGrafter"/>
</dbReference>
<evidence type="ECO:0000256" key="17">
    <source>
        <dbReference type="RuleBase" id="RU003297"/>
    </source>
</evidence>
<feature type="transmembrane region" description="Helical" evidence="17">
    <location>
        <begin position="241"/>
        <end position="262"/>
    </location>
</feature>
<dbReference type="GO" id="GO:0031966">
    <property type="term" value="C:mitochondrial membrane"/>
    <property type="evidence" value="ECO:0007669"/>
    <property type="project" value="UniProtKB-SubCell"/>
</dbReference>
<evidence type="ECO:0000256" key="12">
    <source>
        <dbReference type="ARBA" id="ARBA00023027"/>
    </source>
</evidence>
<feature type="transmembrane region" description="Helical" evidence="17">
    <location>
        <begin position="212"/>
        <end position="235"/>
    </location>
</feature>
<dbReference type="InterPro" id="IPR000260">
    <property type="entry name" value="NADH4_N"/>
</dbReference>
<dbReference type="InterPro" id="IPR003918">
    <property type="entry name" value="NADH_UbQ_OxRdtase"/>
</dbReference>
<evidence type="ECO:0000259" key="19">
    <source>
        <dbReference type="Pfam" id="PF01059"/>
    </source>
</evidence>
<dbReference type="Pfam" id="PF00361">
    <property type="entry name" value="Proton_antipo_M"/>
    <property type="match status" value="1"/>
</dbReference>
<evidence type="ECO:0000256" key="15">
    <source>
        <dbReference type="ARBA" id="ARBA00023136"/>
    </source>
</evidence>
<feature type="transmembrane region" description="Helical" evidence="17">
    <location>
        <begin position="88"/>
        <end position="106"/>
    </location>
</feature>
<evidence type="ECO:0000256" key="13">
    <source>
        <dbReference type="ARBA" id="ARBA00023075"/>
    </source>
</evidence>
<accession>A0A3S6CBJ2</accession>
<evidence type="ECO:0000256" key="4">
    <source>
        <dbReference type="ARBA" id="ARBA00012944"/>
    </source>
</evidence>
<keyword evidence="10 17" id="KW-0249">Electron transport</keyword>
<organism evidence="20">
    <name type="scientific">Aenictopecheidae sp. PJ-2015</name>
    <dbReference type="NCBI Taxonomy" id="1663421"/>
    <lineage>
        <taxon>Eukaryota</taxon>
        <taxon>Metazoa</taxon>
        <taxon>Ecdysozoa</taxon>
        <taxon>Arthropoda</taxon>
        <taxon>Hexapoda</taxon>
        <taxon>Insecta</taxon>
        <taxon>Pterygota</taxon>
        <taxon>Neoptera</taxon>
        <taxon>Paraneoptera</taxon>
        <taxon>Hemiptera</taxon>
        <taxon>Heteroptera</taxon>
        <taxon>Aenictopecheidae</taxon>
    </lineage>
</organism>
<evidence type="ECO:0000256" key="5">
    <source>
        <dbReference type="ARBA" id="ARBA00021006"/>
    </source>
</evidence>
<name>A0A3S6CBJ2_9HEMI</name>
<comment type="catalytic activity">
    <reaction evidence="16 17">
        <text>a ubiquinone + NADH + 5 H(+)(in) = a ubiquinol + NAD(+) + 4 H(+)(out)</text>
        <dbReference type="Rhea" id="RHEA:29091"/>
        <dbReference type="Rhea" id="RHEA-COMP:9565"/>
        <dbReference type="Rhea" id="RHEA-COMP:9566"/>
        <dbReference type="ChEBI" id="CHEBI:15378"/>
        <dbReference type="ChEBI" id="CHEBI:16389"/>
        <dbReference type="ChEBI" id="CHEBI:17976"/>
        <dbReference type="ChEBI" id="CHEBI:57540"/>
        <dbReference type="ChEBI" id="CHEBI:57945"/>
        <dbReference type="EC" id="7.1.1.2"/>
    </reaction>
</comment>
<dbReference type="PANTHER" id="PTHR43507">
    <property type="entry name" value="NADH-UBIQUINONE OXIDOREDUCTASE CHAIN 4"/>
    <property type="match status" value="1"/>
</dbReference>
<dbReference type="InterPro" id="IPR001750">
    <property type="entry name" value="ND/Mrp_TM"/>
</dbReference>
<feature type="transmembrane region" description="Helical" evidence="17">
    <location>
        <begin position="177"/>
        <end position="200"/>
    </location>
</feature>
<evidence type="ECO:0000313" key="20">
    <source>
        <dbReference type="EMBL" id="AKK32513.1"/>
    </source>
</evidence>
<evidence type="ECO:0000256" key="3">
    <source>
        <dbReference type="ARBA" id="ARBA00009025"/>
    </source>
</evidence>
<evidence type="ECO:0000256" key="7">
    <source>
        <dbReference type="ARBA" id="ARBA00022660"/>
    </source>
</evidence>
<keyword evidence="12 17" id="KW-0520">NAD</keyword>
<comment type="similarity">
    <text evidence="3 17">Belongs to the complex I subunit 4 family.</text>
</comment>
<evidence type="ECO:0000256" key="9">
    <source>
        <dbReference type="ARBA" id="ARBA00022967"/>
    </source>
</evidence>
<gene>
    <name evidence="20" type="primary">ND4</name>
</gene>
<evidence type="ECO:0000256" key="2">
    <source>
        <dbReference type="ARBA" id="ARBA00004225"/>
    </source>
</evidence>
<feature type="transmembrane region" description="Helical" evidence="17">
    <location>
        <begin position="372"/>
        <end position="397"/>
    </location>
</feature>
<evidence type="ECO:0000256" key="1">
    <source>
        <dbReference type="ARBA" id="ARBA00003257"/>
    </source>
</evidence>
<dbReference type="GO" id="GO:0048039">
    <property type="term" value="F:ubiquinone binding"/>
    <property type="evidence" value="ECO:0007669"/>
    <property type="project" value="TreeGrafter"/>
</dbReference>
<protein>
    <recommendedName>
        <fullName evidence="5 17">NADH-ubiquinone oxidoreductase chain 4</fullName>
        <ecNumber evidence="4 17">7.1.1.2</ecNumber>
    </recommendedName>
</protein>
<evidence type="ECO:0000256" key="8">
    <source>
        <dbReference type="ARBA" id="ARBA00022692"/>
    </source>
</evidence>
<comment type="function">
    <text evidence="17">Core subunit of the mitochondrial membrane respiratory chain NADH dehydrogenase (Complex I) which catalyzes electron transfer from NADH through the respiratory chain, using ubiquinone as an electron acceptor. Essential for the catalytic activity and assembly of complex I.</text>
</comment>
<sequence>MMSLVLYLFFSLILIMMNYWYMFMYMYMYMILMLLLNFHFGMYFMNLSYFMGMDMLSIVMVLLTIWILFLMILASYNINIKNKYKMEFMLVLLFLMLMLYLCFSVWNFILFYIFFESSLIPTLFLIFGWGYQSERIIAGIYLLFYTLFASLPLLLSIMYMYNFYNMMIFFMKINCNMYMYMCLIMAFLIKMPMIFFHFWLPKAHVEAPISGSMILAGVLLKLGGYGLMRVMGMMFNFALNINIYFMCLSLYGMVMVGGICLMQNDMKSLIAYSSVGHMGLVICGIFSLNYYGMFGSLIMMVGHGLCSSGLFCLSNINYEVVKSRSLYINKGLTTFMPIMMMFWFLFCINNMASPPSLNLVGEILLLSSIMSWSIYSFIFLFVASFMSCCYSIYLFSYNQHGLLFSNLKFLVMNNIREYMLLLLHWIPLNFLIMKIDIFMLWL</sequence>
<feature type="transmembrane region" description="Helical" evidence="17">
    <location>
        <begin position="55"/>
        <end position="76"/>
    </location>
</feature>
<dbReference type="GO" id="GO:0015990">
    <property type="term" value="P:electron transport coupled proton transport"/>
    <property type="evidence" value="ECO:0007669"/>
    <property type="project" value="TreeGrafter"/>
</dbReference>
<keyword evidence="14 17" id="KW-0496">Mitochondrion</keyword>
<reference evidence="20" key="1">
    <citation type="submission" date="2015-01" db="EMBL/GenBank/DDBJ databases">
        <title>The complete mitochondrial genome of Aenictopecheidae spp. (Hemiptera:Aenictopecheidae).</title>
        <authorList>
            <person name="Jiang P."/>
            <person name="Li H."/>
            <person name="Song F."/>
            <person name="Cai W.Z."/>
        </authorList>
    </citation>
    <scope>NUCLEOTIDE SEQUENCE</scope>
</reference>
<keyword evidence="11 17" id="KW-1133">Transmembrane helix</keyword>
<keyword evidence="9" id="KW-1278">Translocase</keyword>
<dbReference type="EC" id="7.1.1.2" evidence="4 17"/>
<feature type="transmembrane region" description="Helical" evidence="17">
    <location>
        <begin position="332"/>
        <end position="352"/>
    </location>
</feature>
<keyword evidence="13 17" id="KW-0830">Ubiquinone</keyword>
<comment type="function">
    <text evidence="1">Core subunit of the mitochondrial membrane respiratory chain NADH dehydrogenase (Complex I) that is believed to belong to the minimal assembly required for catalysis. Complex I functions in the transfer of electrons from NADH to the respiratory chain. The immediate electron acceptor for the enzyme is believed to be ubiquinone.</text>
</comment>
<feature type="domain" description="NADH:quinone oxidoreductase/Mrp antiporter transmembrane" evidence="18">
    <location>
        <begin position="107"/>
        <end position="386"/>
    </location>
</feature>
<dbReference type="PANTHER" id="PTHR43507:SF20">
    <property type="entry name" value="NADH-UBIQUINONE OXIDOREDUCTASE CHAIN 4"/>
    <property type="match status" value="1"/>
</dbReference>
<dbReference type="Pfam" id="PF01059">
    <property type="entry name" value="Oxidored_q5_N"/>
    <property type="match status" value="1"/>
</dbReference>
<feature type="transmembrane region" description="Helical" evidence="17">
    <location>
        <begin position="418"/>
        <end position="441"/>
    </location>
</feature>
<evidence type="ECO:0000256" key="16">
    <source>
        <dbReference type="ARBA" id="ARBA00049551"/>
    </source>
</evidence>
<dbReference type="AlphaFoldDB" id="A0A3S6CBJ2"/>
<keyword evidence="8 17" id="KW-0812">Transmembrane</keyword>
<dbReference type="GO" id="GO:0008137">
    <property type="term" value="F:NADH dehydrogenase (ubiquinone) activity"/>
    <property type="evidence" value="ECO:0007669"/>
    <property type="project" value="UniProtKB-UniRule"/>
</dbReference>
<feature type="transmembrane region" description="Helical" evidence="17">
    <location>
        <begin position="269"/>
        <end position="291"/>
    </location>
</feature>
<comment type="subcellular location">
    <subcellularLocation>
        <location evidence="2 17">Mitochondrion membrane</location>
        <topology evidence="2 17">Multi-pass membrane protein</topology>
    </subcellularLocation>
</comment>
<feature type="transmembrane region" description="Helical" evidence="17">
    <location>
        <begin position="6"/>
        <end position="22"/>
    </location>
</feature>
<feature type="transmembrane region" description="Helical" evidence="17">
    <location>
        <begin position="29"/>
        <end position="49"/>
    </location>
</feature>
<evidence type="ECO:0000256" key="11">
    <source>
        <dbReference type="ARBA" id="ARBA00022989"/>
    </source>
</evidence>
<evidence type="ECO:0000256" key="6">
    <source>
        <dbReference type="ARBA" id="ARBA00022448"/>
    </source>
</evidence>
<keyword evidence="15 17" id="KW-0472">Membrane</keyword>
<dbReference type="PRINTS" id="PR01437">
    <property type="entry name" value="NUOXDRDTASE4"/>
</dbReference>
<evidence type="ECO:0000256" key="14">
    <source>
        <dbReference type="ARBA" id="ARBA00023128"/>
    </source>
</evidence>
<geneLocation type="mitochondrion" evidence="20"/>
<keyword evidence="6 17" id="KW-0813">Transport</keyword>
<dbReference type="EMBL" id="KP406515">
    <property type="protein sequence ID" value="AKK32513.1"/>
    <property type="molecule type" value="Genomic_DNA"/>
</dbReference>